<dbReference type="Gene3D" id="2.60.40.10">
    <property type="entry name" value="Immunoglobulins"/>
    <property type="match status" value="12"/>
</dbReference>
<feature type="domain" description="DUF11" evidence="4">
    <location>
        <begin position="4371"/>
        <end position="4484"/>
    </location>
</feature>
<feature type="domain" description="DUF11" evidence="4">
    <location>
        <begin position="902"/>
        <end position="1017"/>
    </location>
</feature>
<dbReference type="Proteomes" id="UP000199051">
    <property type="component" value="Unassembled WGS sequence"/>
</dbReference>
<evidence type="ECO:0000256" key="2">
    <source>
        <dbReference type="SAM" id="Phobius"/>
    </source>
</evidence>
<feature type="domain" description="DUF11" evidence="4">
    <location>
        <begin position="3389"/>
        <end position="3502"/>
    </location>
</feature>
<feature type="domain" description="DUF11" evidence="4">
    <location>
        <begin position="1278"/>
        <end position="1378"/>
    </location>
</feature>
<proteinExistence type="predicted"/>
<feature type="compositionally biased region" description="Low complexity" evidence="1">
    <location>
        <begin position="2253"/>
        <end position="2271"/>
    </location>
</feature>
<feature type="domain" description="DUF11" evidence="4">
    <location>
        <begin position="656"/>
        <end position="770"/>
    </location>
</feature>
<feature type="signal peptide" evidence="3">
    <location>
        <begin position="1"/>
        <end position="39"/>
    </location>
</feature>
<dbReference type="InterPro" id="IPR001434">
    <property type="entry name" value="OmcB-like_DUF11"/>
</dbReference>
<feature type="domain" description="DUF11" evidence="4">
    <location>
        <begin position="5718"/>
        <end position="5834"/>
    </location>
</feature>
<feature type="region of interest" description="Disordered" evidence="1">
    <location>
        <begin position="2991"/>
        <end position="3010"/>
    </location>
</feature>
<feature type="domain" description="DUF11" evidence="4">
    <location>
        <begin position="2518"/>
        <end position="2636"/>
    </location>
</feature>
<feature type="domain" description="DUF11" evidence="4">
    <location>
        <begin position="1780"/>
        <end position="1897"/>
    </location>
</feature>
<evidence type="ECO:0000313" key="6">
    <source>
        <dbReference type="Proteomes" id="UP000199051"/>
    </source>
</evidence>
<feature type="region of interest" description="Disordered" evidence="1">
    <location>
        <begin position="3605"/>
        <end position="3626"/>
    </location>
</feature>
<feature type="domain" description="DUF11" evidence="4">
    <location>
        <begin position="3141"/>
        <end position="3256"/>
    </location>
</feature>
<dbReference type="InterPro" id="IPR047589">
    <property type="entry name" value="DUF11_rpt"/>
</dbReference>
<feature type="domain" description="DUF11" evidence="4">
    <location>
        <begin position="6088"/>
        <end position="6200"/>
    </location>
</feature>
<feature type="compositionally biased region" description="Low complexity" evidence="1">
    <location>
        <begin position="3237"/>
        <end position="3250"/>
    </location>
</feature>
<feature type="domain" description="DUF11" evidence="4">
    <location>
        <begin position="4987"/>
        <end position="5098"/>
    </location>
</feature>
<sequence>MGAVYRPTVQRRTRAGVLSLTAALLATLLPVVAPTPAQAIVRAPFDAVYSTEDNGAITLVGASSMDCPTLSSGCASARAGTATGTSNNNNVYNMGFVDVDLDLSTSNSSTATLAMPAGSTVLNARLIWGGRTIAGTNGVAPTKAVNTIKFRAPGTTSYTTLTATNLIQPSALVISDGGPFQASVDVTDIVKAGGNGLYMGADIGAATGQDRYAGWSLIVSYRNPSLPLRNLRVFEGFADITSATGNNSVDIPVTGFLTPTTGNVNASVGVVAWEGDYGTTGDALRLAGTTLSDATRPAANFFDSRISDAGVDQIGRNPANLNNFGVDIGRIATTNVLSNGSTSATINLTSSGDSYYPGVVTSQIDLFTPSFNAVSKTVTNLNGNNPAQPGDTLEYRLTFTNTGGDFADTAVVRDPLPAGLTFVPGSLVVEADPGGATGTKTDATGDDTADYTAGDRTVRYRVGIGANATTGGSISPGGAVATRFRATVTRAAAGSTIVNTPILDYKARTLNRNYSFAGNAVNTTVTALADLAAAKTVASPTQNAGQTVTYTISAINNGPNPGTGVTLTDTLPTGTTYVSTAPPAGVTCSPSGQTITCSLGTVANGATVAIPVVARVNADTAGGVVINSVRVAGTTADDVSVNNTASVPVTVTQSADLQVTSSLNGPVVPGTEQTVLTTTVTNAGPSTARDVVINIPLPDGTTVVWATDGCTVSAGTLTCVVGTLAPGASFTADVVLAVDPGFAAPTLSITSSASASTPDPANGNNSSTATQPTAPLADLRVTKTASTPNPVAGTRTNYTITVTNDGPSDARNVVVNDPIQTGVSVVSASPQSGTCTTGTTVSCQIGVVPAGGAVTISLRVAIAPDRPAGELTNAATATTSTPQEFTANDSASVATVVGRVSDLSITKTAVPQPVVAGGPLTYNLVVSNHGPSVADNVVITDTLPVGLTATGEQATQGACTIVVRTITCQVGRLAVDGTATITITADTPGVVPVGGFTNTATVTSTSTDPNPADNTATHVSSVTAQADLSVTQVVAAPSVFAGTGTRYTMTVTNGGPSVAQGVTSNQALPAGFTIGTITPTTGTCQIQAGRVVCNFGNLAAGAAASVTVDVSVPSGQALGPASATATVASTTPDPTQSNNTASTPVSVRAEADVRIANVQAPGTLVAGEAFTRTFSVANSGPSDARDVAVVADLPAGVLDLVVTLDGVNCPVTGGRVNCAVGTMTAGRVLDGTVSGRIAASSPPGPRSFSATISTSSPDPVLLNNSVTAAAAVTAYSRLTIDQSVTPSPLVAGARATYAIVAANNGPSDATGVTVTYTVPAELTVVSAVSTLGSCTVAGTVVTCVLDRLPAGTSDALSVTVDVSPTASGAVETRAQVVTLSPSPGGEDQLDILSTPVVQSADLVLTGTMSQNPVRAGTAQTYTLTVSNTGPSIATAVVLSDTLPTGMVLLPGGVSVQGGTCTPTPDNTGVNCSFGTIPPGSSRVVVLNALVPADTPAGTVLTDTAAVGSPTPDPTPANRAISLAATVSADADLAITTNATSGNAEAGRDTSYTITVANNGPSVARSVVISDPLPTGLSFISADPSCALVGTEVRCAIGDLAQGAIRTVALTVRLAADYSSPTVVNTATVSAATSDSITANNSSSATQSVSANADLRSAISLTSGPLVAGTPATYRVGTTNLGPSVAPQVVLTDPLPAGTTFVSATAAGGGSCVFDTGAVRCTWPSLAVGASVSADITVNLSSGAPAGSTVSNTVTASAAVADSHPSDNAATATATVGAVADVSVVQVLTSGAPVAGGKLTWQAVVRNDGPSSAYGVTTTDPAPAGVTYSAVASTLGTCSINGSGAAVCAIGVLASGATATVTVTGTLAPDYTGTGVTNTVTVSSTSSDPDPSDNTSSAVSDTTSSADLALSVVAQPEPVVPGSQVNWTFTVTNSGPSTSRGVVVNDELPAGVTPRPQAGCALTGQRFSCPIGDIPVGGSASVTVSGTLAAGFSEASLRNTGTISGGTADPDTRDNTATAVSTPNPQADVAVVVVQPATVVAGQPATWTVRVSDAGPSDAVGTSVTVAIPAYLTNASVRWPSGVCTVSGAAATCPIGVVTAGQTIDLTLTGTIDAAYSGPLTVGAEAIAQTPDPSLSNNVADSVSSASRAADLVTTLSAPAGAVPGTRLTWVLSSRNLGPSTADGVTLTATLPQGVSAITATTQAGTCTVTGRDISCPVGAIAPGVTVLVTLSGLLASNVTAPSIAATGTSASGTPDPDSTNNSTSTSSPVTPQANLHVAKAVTSGIPVQGAPIVFAIEVSNGGPSDAQSVTLADTVPATVGQLTVQTPVGTCTLTGQDVACALGTIAAGAPPVTVTVRGVLADGAGDTVANTASVSSPTPEVDGSDNSGSVTASATESADLSIGVAVPGTVVAGRPLTYTVTITNDGPSTADAVALDGVLPAGLLGLTSDQPSCQNLTACSLGDIAPGASVVVRFTGTVDPNYAGSTLESRINVSSPTPDSDGRDNSAASTVAVTTSADLATGLSVDPNPVAPGTTLLYTATVSSQGPSSTQGVVTFSPLPDGTDIGGPITSTQGTCSMIGRSVVCDLGRIDPTTAVIVRIPVRVASSFADGNIVKSISVQGSTADPDQSNNSASAEAAVVRVADLSVDLTAPAEIVPGDTATWDLEVVNSGPSDAPVTVVHTLPAGVGEITAIASGGTCTVVDQTVRCDLGTVGAGNTTTVTVYAMVAPDVTAAQLSSSATLESAVAEPTNTQPDGRSDSASSTVRPRADIFVEVVSDTPTVTPGQQASWTVTAINAGPSTARDIVVTAVAPAGTTGATLTGPPGVTCDSAALRCVIPALTPGKEGSAQLTLRATVPADFSAPLVDAEATVASPVEDPNPGDNTATASTPVSPTADLRIAVSVNPTPVVAGGPVAITAKITNAGPSVAAGTTFTLPVPVGLEDVTVEAPPGVTCDVTVACAVGTLPVGDIQIVLRGRVSPTYTENTLTVSASVSSDAGDPNPGDNTTTTVSQSEVSADLGVTATIDPAAPVAGSPVTVTATVRANGPSTATDVTFTLPIPAELRDVQVTAPPGVTCDPTVACAVGTMLPGTEITVIVRGVLAPDFTGGTLALTASVDASSPDNNPTNDSATATSSTSSSADLSVVTAVAPSPLTAGSPVTLTSTIRNGGPSTATGVVFTLPVPAGLEDITVEAPPGVTCDTSVRCTAASVAPGQDLVVTVRGRVKADVTTPDITVTSTVTSPVSDPSPADNSSTATTGVGVAGDVRVALVVDPRPLVAGSPVTVTATVRNEGPSTATGTTFTLPVPSGVVAVEVTAPAGVTCDESVACTVGTLAPGTESVITVRARVAPGFTGPDITLTGSAATSSADPTPANNTATTTTPVGANAGVSVALAVDPATVTPGTPVTATARVSNAGPSTAAGVTLAIPVPAGLTNVVVNAPVGVTCDTSVACTIGSIEPGADVVITVTGVLDPAYAGNSITLTATSGSTTPDPTPGDGTSSVTRPVAASADLDALLDITQDNPVAGSPIEIVADVVNRGPSTAVGATLAIPVPAGVINVSVTAPAGVNCDTGVFCTLGTLAPNASVRVVLRGTVAQDVTAPITATATATAQTSDPTPGNNSSTDTGTTATAADLAFTAQVTPNPITAGTAIAVTTTLTNNGPSAATGVSFTVPVPAGVTGVTVGAPAGVTCDTAVACTVGTVPAGGTVTVVVRGTVAPTVTSPLTFTGSATSAVTDPNTADNAFSVTGTVGTAADLGVTLAYEPGAVVAGSPVAAKVTVRNAGPSTAAGTTLSLPLPSGIVDVEVLSPAGVSCTTGVSCTFGDLAPGASVEITVRGRIAPDFSAPDLTLTATTTTAANDPSTADNTATATTAVGSSANLSVVSTLDPTALVAGSPFTSVTTVSNSGPSTATGATFTLPIPAGVIGVEVIAPAGVTCDTSVKCTIGSVAPGADVRVEVRGTVDPAFTGPSLAFTPSTAATTADPNQADNSTTVTGTVGVTADLRVTVTPNPLSLVSGEAFTTTVSARNDGPSAATGVTLTLPIPAGVVDVEVVAPAGVTCDTAVACTIGSLAPNTQVDVLVRARVAPDFAGTGLVFTGSVASPTADQDTADNSTTVPVQVNASADLSASTTVDPSGGLTAGSPVTITTTIRNTGPSAAVGTTYTFPVPAGLIDVLVNAPAGVTCDTSVACNVGSVDAGEQLVITVTSRVAPDFTGGSLTFDTAVSSPTPDPDTTGNSSSTTRPVAVNADLSTQLSVDPGTLTAGSAFTATATLRNAGPSTATSVTFAVPLPAGVVNVEVVAPAGVTCTTAVVCTAATVAPGASTVITIRGTVDPAFTGSTLPFSATASSPTPDASPGNNTAGYDAATGASAGLSVQTVVDPAGLTAGSPFSATTTIRNAGPSVAAGVTFTLPIPAGVVDVLVTAPAGVTCDTTVACRVGPLAAGGDVVVVVRGRVDAGFTGGSVSLTASAASSTPDSNQADNSTTVVSPVAVTADLGVAVTADPSSLTAGSPVAITATVSNAGPSTATGVAVTISVPAGLTNVVVDAPAGVTCDTAVSCTISSLAAGANTVITVRGTVSPTFTGSDLPFTGAASSGAGDPAPSGNTSTITLPVTVAADLALVSLTGPTTAVAGTPIAITATLRNAGPSTAAGATFTLPIPAGLTGVQVTGPAGVTCDTTAVCTLGDLAPGAQITIAVTGTIAPTYTGPALTFTGTLDSPSADPTSGNDSATATTAVTVAANLAVTSALDSTSVTAGTTVKHTVTVRNTGPSTSGPVTVDLPDLAGVTVTDVQYTAPGGVSCVARSVSCTIDPLAPGASAQIVVVAAVAADFADSSLTFTAAASSPSPDPSTADNSASATAAVTASANVGVTAALDPTALVAGSPVRVTATVSNTGPSTATGVTFTLPIPAGVQNVTVTAPPGVTCDNTVSCTAASLAPGATIDLVVNGVVAPNANTTALTFTATAGSATPDPDGSGTVTLNAGVTSSADLSINTTFNPGTLTAGENFTATTVIGNGGPSTATGVSFTLPIPPGVDGVTVTAPPGVTCDNSVSCTIGDVAPGTTLTVVVTGRVTPTTTTPPTFTATVSSPTPGPDPADRTVTITPPLVVSADLRTTVVLDPATPTAGSPLSATVTVANSGPSAATGVVVVIPVPAGLTGADFVVPAGVTCDAAGTCVIASVAPGAQVSIVLRGTVDPAATGDLTVSASATSPATDSTPTDNSFTTTAPVAANADLVATAVVTSGPPVAGSPVTITANITNDGPSTATGVTFAIPLPSGLQQVQVTAPAGVTCDSSVLCTVGTLAPGATVTVVVQSVLAADATGPIEITATADSATADADQTDNTITVSNSVTAVADLTVTADIGPDRVVAGAAATITATVANAGPSVATGVTITIPVPAGLLDVVVTAPPGVTCDTAVTCTVASLAPGASVEVLVTGTVAPEQTAPLTSTVTVDSAASDPNGAGNTVALSEPVAADADLSMVLDFTADTLTAGAPAVVVAKARNAGPSTAVAVRLALGLPGEFENITILAPNGVTCDTTIACELGPLAPGAEVVIEVRGVFSSDVAGDATVVGLVESTTNDPVPGNESVIVTQVVSTETDVSITKGGPTQITAGQNITWTLGVHADGPSDARNVVVVDTLPKGVTPVSADPACVLTGRTYRCALGTLAQGGDRALTITAQVDPEFSDQQLDNAASVSTTVSDTDVSNNTSLAVTQVSQVADLSIDKSLSPDPVTPGQQATYTIEVINFGYSTATNVVITDPIGPGLTPVSATATAGTCDITGQVVTCTPGSIGPDGDVTVTIVVDVDPGFVPNTISNTATVVSDVTEADPSDNTVSIAGTAAAVTDLGLAMTPDRPLYAPGDPISWLLTITNNGSSTAREVVLTDQLPTNVEGVVVPAGCVLTTNRLVCDLGDIAPGDSATVLISGQVRANATSGSIVNTASVVSSTAEQSPTDNFASSTSTVDAQVDLQVSKTVDGPIVAGDNATWVVAVTNAGTSAAADVVITDALPTGATYVSATGATCTATDSVVSCGIGTLAAGATATVRLTAAIDPAVAGDTLVNSVLATSSSADANTADDDAVSSEPVQRRTALSVVKTADKTTAAVGDEINWVVVLSNAGPSTAPAVTVTDELPAGVTLISAVTSTGTYDPASGVWRLDAITPGEQPTLRVAARIDRVGSLVNIATLTAADVIDSEDTDDTATASTDVSAADTDDDPGTQVPDTDTDTSGQKPDTTDPEDQDLSYTGFALLRWLTVGLLLTVAGVGMVYHSLRRGKRS</sequence>
<organism evidence="5 6">
    <name type="scientific">Actinokineospora terrae</name>
    <dbReference type="NCBI Taxonomy" id="155974"/>
    <lineage>
        <taxon>Bacteria</taxon>
        <taxon>Bacillati</taxon>
        <taxon>Actinomycetota</taxon>
        <taxon>Actinomycetes</taxon>
        <taxon>Pseudonocardiales</taxon>
        <taxon>Pseudonocardiaceae</taxon>
        <taxon>Actinokineospora</taxon>
    </lineage>
</organism>
<feature type="region of interest" description="Disordered" evidence="1">
    <location>
        <begin position="3359"/>
        <end position="3380"/>
    </location>
</feature>
<keyword evidence="3" id="KW-0732">Signal</keyword>
<feature type="domain" description="DUF11" evidence="4">
    <location>
        <begin position="5965"/>
        <end position="6077"/>
    </location>
</feature>
<feature type="compositionally biased region" description="Polar residues" evidence="1">
    <location>
        <begin position="2489"/>
        <end position="2498"/>
    </location>
</feature>
<feature type="domain" description="DUF11" evidence="4">
    <location>
        <begin position="4740"/>
        <end position="4857"/>
    </location>
</feature>
<feature type="domain" description="DUF11" evidence="4">
    <location>
        <begin position="3018"/>
        <end position="3133"/>
    </location>
</feature>
<feature type="domain" description="DUF11" evidence="4">
    <location>
        <begin position="1531"/>
        <end position="1645"/>
    </location>
</feature>
<feature type="domain" description="DUF11" evidence="4">
    <location>
        <begin position="5597"/>
        <end position="5708"/>
    </location>
</feature>
<name>A0A1H9XRB8_9PSEU</name>
<dbReference type="PANTHER" id="PTHR34819">
    <property type="entry name" value="LARGE CYSTEINE-RICH PERIPLASMIC PROTEIN OMCB"/>
    <property type="match status" value="1"/>
</dbReference>
<feature type="compositionally biased region" description="Polar residues" evidence="1">
    <location>
        <begin position="2749"/>
        <end position="2765"/>
    </location>
</feature>
<gene>
    <name evidence="5" type="ORF">SAMN04487818_12113</name>
</gene>
<feature type="compositionally biased region" description="Low complexity" evidence="1">
    <location>
        <begin position="751"/>
        <end position="761"/>
    </location>
</feature>
<feature type="compositionally biased region" description="Polar residues" evidence="1">
    <location>
        <begin position="2368"/>
        <end position="2392"/>
    </location>
</feature>
<feature type="region of interest" description="Disordered" evidence="1">
    <location>
        <begin position="2000"/>
        <end position="2021"/>
    </location>
</feature>
<feature type="region of interest" description="Disordered" evidence="1">
    <location>
        <begin position="2489"/>
        <end position="2509"/>
    </location>
</feature>
<dbReference type="GO" id="GO:0005975">
    <property type="term" value="P:carbohydrate metabolic process"/>
    <property type="evidence" value="ECO:0007669"/>
    <property type="project" value="UniProtKB-ARBA"/>
</dbReference>
<protein>
    <submittedName>
        <fullName evidence="5">Conserved repeat domain-containing protein</fullName>
    </submittedName>
</protein>
<dbReference type="Gene3D" id="2.60.40.1170">
    <property type="entry name" value="Mu homology domain, subdomain B"/>
    <property type="match status" value="3"/>
</dbReference>
<feature type="region of interest" description="Disordered" evidence="1">
    <location>
        <begin position="3237"/>
        <end position="3257"/>
    </location>
</feature>
<feature type="domain" description="DUF11" evidence="4">
    <location>
        <begin position="1401"/>
        <end position="1517"/>
    </location>
</feature>
<feature type="domain" description="DUF11" evidence="4">
    <location>
        <begin position="4123"/>
        <end position="4239"/>
    </location>
</feature>
<evidence type="ECO:0000259" key="4">
    <source>
        <dbReference type="Pfam" id="PF01345"/>
    </source>
</evidence>
<dbReference type="InterPro" id="IPR051172">
    <property type="entry name" value="Chlamydia_OmcB"/>
</dbReference>
<dbReference type="NCBIfam" id="TIGR01451">
    <property type="entry name" value="B_ant_repeat"/>
    <property type="match status" value="24"/>
</dbReference>
<feature type="domain" description="DUF11" evidence="4">
    <location>
        <begin position="2032"/>
        <end position="2140"/>
    </location>
</feature>
<dbReference type="InterPro" id="IPR013783">
    <property type="entry name" value="Ig-like_fold"/>
</dbReference>
<keyword evidence="2" id="KW-1133">Transmembrane helix</keyword>
<feature type="domain" description="DUF11" evidence="4">
    <location>
        <begin position="1152"/>
        <end position="1269"/>
    </location>
</feature>
<feature type="domain" description="DUF11" evidence="4">
    <location>
        <begin position="5843"/>
        <end position="5957"/>
    </location>
</feature>
<feature type="compositionally biased region" description="Low complexity" evidence="1">
    <location>
        <begin position="3361"/>
        <end position="3380"/>
    </location>
</feature>
<feature type="compositionally biased region" description="Polar residues" evidence="1">
    <location>
        <begin position="4218"/>
        <end position="4240"/>
    </location>
</feature>
<feature type="domain" description="DUF11" evidence="4">
    <location>
        <begin position="2770"/>
        <end position="2888"/>
    </location>
</feature>
<feature type="domain" description="DUF11" evidence="4">
    <location>
        <begin position="4867"/>
        <end position="4971"/>
    </location>
</feature>
<feature type="region of interest" description="Disordered" evidence="1">
    <location>
        <begin position="6192"/>
        <end position="6236"/>
    </location>
</feature>
<feature type="domain" description="DUF11" evidence="4">
    <location>
        <begin position="1906"/>
        <end position="2018"/>
    </location>
</feature>
<feature type="domain" description="DUF11" evidence="4">
    <location>
        <begin position="5231"/>
        <end position="5344"/>
    </location>
</feature>
<feature type="domain" description="DUF11" evidence="4">
    <location>
        <begin position="530"/>
        <end position="648"/>
    </location>
</feature>
<feature type="domain" description="DUF11" evidence="4">
    <location>
        <begin position="2644"/>
        <end position="2764"/>
    </location>
</feature>
<feature type="domain" description="DUF11" evidence="4">
    <location>
        <begin position="2399"/>
        <end position="2511"/>
    </location>
</feature>
<feature type="domain" description="DUF11" evidence="4">
    <location>
        <begin position="3517"/>
        <end position="3623"/>
    </location>
</feature>
<feature type="domain" description="DUF11" evidence="4">
    <location>
        <begin position="1661"/>
        <end position="1772"/>
    </location>
</feature>
<feature type="domain" description="DUF11" evidence="4">
    <location>
        <begin position="4616"/>
        <end position="4731"/>
    </location>
</feature>
<feature type="domain" description="DUF11" evidence="4">
    <location>
        <begin position="4000"/>
        <end position="4114"/>
    </location>
</feature>
<feature type="region of interest" description="Disordered" evidence="1">
    <location>
        <begin position="4218"/>
        <end position="4241"/>
    </location>
</feature>
<feature type="domain" description="DUF11" evidence="4">
    <location>
        <begin position="4493"/>
        <end position="4609"/>
    </location>
</feature>
<feature type="domain" description="DUF11" evidence="4">
    <location>
        <begin position="3878"/>
        <end position="3992"/>
    </location>
</feature>
<feature type="region of interest" description="Disordered" evidence="1">
    <location>
        <begin position="1123"/>
        <end position="1145"/>
    </location>
</feature>
<evidence type="ECO:0000256" key="1">
    <source>
        <dbReference type="SAM" id="MobiDB-lite"/>
    </source>
</evidence>
<feature type="region of interest" description="Disordered" evidence="1">
    <location>
        <begin position="1881"/>
        <end position="1900"/>
    </location>
</feature>
<feature type="region of interest" description="Disordered" evidence="1">
    <location>
        <begin position="2743"/>
        <end position="2765"/>
    </location>
</feature>
<feature type="domain" description="DUF11" evidence="4">
    <location>
        <begin position="2159"/>
        <end position="2265"/>
    </location>
</feature>
<feature type="compositionally biased region" description="Polar residues" evidence="1">
    <location>
        <begin position="762"/>
        <end position="773"/>
    </location>
</feature>
<feature type="region of interest" description="Disordered" evidence="1">
    <location>
        <begin position="2367"/>
        <end position="2392"/>
    </location>
</feature>
<feature type="domain" description="DUF11" evidence="4">
    <location>
        <begin position="5109"/>
        <end position="5223"/>
    </location>
</feature>
<keyword evidence="6" id="KW-1185">Reference proteome</keyword>
<evidence type="ECO:0000256" key="3">
    <source>
        <dbReference type="SAM" id="SignalP"/>
    </source>
</evidence>
<keyword evidence="2" id="KW-0812">Transmembrane</keyword>
<feature type="compositionally biased region" description="Low complexity" evidence="1">
    <location>
        <begin position="3484"/>
        <end position="3501"/>
    </location>
</feature>
<accession>A0A1H9XRB8</accession>
<feature type="region of interest" description="Disordered" evidence="1">
    <location>
        <begin position="3116"/>
        <end position="3140"/>
    </location>
</feature>
<feature type="region of interest" description="Disordered" evidence="1">
    <location>
        <begin position="2872"/>
        <end position="2891"/>
    </location>
</feature>
<feature type="domain" description="DUF11" evidence="4">
    <location>
        <begin position="1027"/>
        <end position="1143"/>
    </location>
</feature>
<feature type="compositionally biased region" description="Low complexity" evidence="1">
    <location>
        <begin position="6196"/>
        <end position="6206"/>
    </location>
</feature>
<feature type="compositionally biased region" description="Polar residues" evidence="1">
    <location>
        <begin position="6216"/>
        <end position="6228"/>
    </location>
</feature>
<feature type="region of interest" description="Disordered" evidence="1">
    <location>
        <begin position="3481"/>
        <end position="3501"/>
    </location>
</feature>
<reference evidence="6" key="1">
    <citation type="submission" date="2016-10" db="EMBL/GenBank/DDBJ databases">
        <authorList>
            <person name="Varghese N."/>
            <person name="Submissions S."/>
        </authorList>
    </citation>
    <scope>NUCLEOTIDE SEQUENCE [LARGE SCALE GENOMIC DNA]</scope>
    <source>
        <strain evidence="6">DSM 44260</strain>
    </source>
</reference>
<keyword evidence="2" id="KW-0472">Membrane</keyword>
<feature type="domain" description="DUF11" evidence="4">
    <location>
        <begin position="778"/>
        <end position="894"/>
    </location>
</feature>
<feature type="domain" description="DUF11" evidence="4">
    <location>
        <begin position="3264"/>
        <end position="3379"/>
    </location>
</feature>
<dbReference type="PANTHER" id="PTHR34819:SF3">
    <property type="entry name" value="CELL SURFACE PROTEIN"/>
    <property type="match status" value="1"/>
</dbReference>
<feature type="domain" description="DUF11" evidence="4">
    <location>
        <begin position="5353"/>
        <end position="5464"/>
    </location>
</feature>
<feature type="domain" description="DUF11" evidence="4">
    <location>
        <begin position="2275"/>
        <end position="2391"/>
    </location>
</feature>
<feature type="region of interest" description="Disordered" evidence="1">
    <location>
        <begin position="4341"/>
        <end position="4361"/>
    </location>
</feature>
<feature type="transmembrane region" description="Helical" evidence="2">
    <location>
        <begin position="6245"/>
        <end position="6267"/>
    </location>
</feature>
<dbReference type="Gene3D" id="2.60.40.740">
    <property type="match status" value="1"/>
</dbReference>
<dbReference type="Pfam" id="PF01345">
    <property type="entry name" value="DUF11"/>
    <property type="match status" value="47"/>
</dbReference>
<feature type="domain" description="DUF11" evidence="4">
    <location>
        <begin position="3632"/>
        <end position="3746"/>
    </location>
</feature>
<feature type="region of interest" description="Disordered" evidence="1">
    <location>
        <begin position="751"/>
        <end position="778"/>
    </location>
</feature>
<feature type="domain" description="DUF11" evidence="4">
    <location>
        <begin position="2896"/>
        <end position="3009"/>
    </location>
</feature>
<dbReference type="EMBL" id="FOGI01000021">
    <property type="protein sequence ID" value="SES48681.1"/>
    <property type="molecule type" value="Genomic_DNA"/>
</dbReference>
<feature type="domain" description="DUF11" evidence="4">
    <location>
        <begin position="5475"/>
        <end position="5587"/>
    </location>
</feature>
<dbReference type="STRING" id="155974.SAMN04487818_12113"/>
<dbReference type="Gene3D" id="2.60.40.3080">
    <property type="match status" value="1"/>
</dbReference>
<feature type="domain" description="DUF11" evidence="4">
    <location>
        <begin position="4247"/>
        <end position="4359"/>
    </location>
</feature>
<feature type="chain" id="PRO_5011571509" evidence="3">
    <location>
        <begin position="40"/>
        <end position="6273"/>
    </location>
</feature>
<feature type="region of interest" description="Disordered" evidence="1">
    <location>
        <begin position="2246"/>
        <end position="2271"/>
    </location>
</feature>
<feature type="compositionally biased region" description="Low complexity" evidence="1">
    <location>
        <begin position="3122"/>
        <end position="3140"/>
    </location>
</feature>
<evidence type="ECO:0000313" key="5">
    <source>
        <dbReference type="EMBL" id="SES48681.1"/>
    </source>
</evidence>
<feature type="compositionally biased region" description="Low complexity" evidence="1">
    <location>
        <begin position="4341"/>
        <end position="4354"/>
    </location>
</feature>
<feature type="domain" description="DUF11" evidence="4">
    <location>
        <begin position="378"/>
        <end position="426"/>
    </location>
</feature>
<feature type="compositionally biased region" description="Polar residues" evidence="1">
    <location>
        <begin position="1132"/>
        <end position="1145"/>
    </location>
</feature>
<feature type="domain" description="DUF11" evidence="4">
    <location>
        <begin position="3754"/>
        <end position="3869"/>
    </location>
</feature>